<reference evidence="11 12" key="1">
    <citation type="journal article" date="2015" name="Genome Biol. Evol.">
        <title>The genome of winter moth (Operophtera brumata) provides a genomic perspective on sexual dimorphism and phenology.</title>
        <authorList>
            <person name="Derks M.F."/>
            <person name="Smit S."/>
            <person name="Salis L."/>
            <person name="Schijlen E."/>
            <person name="Bossers A."/>
            <person name="Mateman C."/>
            <person name="Pijl A.S."/>
            <person name="de Ridder D."/>
            <person name="Groenen M.A."/>
            <person name="Visser M.E."/>
            <person name="Megens H.J."/>
        </authorList>
    </citation>
    <scope>NUCLEOTIDE SEQUENCE [LARGE SCALE GENOMIC DNA]</scope>
    <source>
        <strain evidence="11">WM2013NL</strain>
        <tissue evidence="11">Head and thorax</tissue>
    </source>
</reference>
<evidence type="ECO:0000256" key="2">
    <source>
        <dbReference type="ARBA" id="ARBA00004906"/>
    </source>
</evidence>
<dbReference type="EC" id="2.3.2.26" evidence="3"/>
<dbReference type="InterPro" id="IPR050409">
    <property type="entry name" value="E3_ubiq-protein_ligase"/>
</dbReference>
<dbReference type="Proteomes" id="UP000037510">
    <property type="component" value="Unassembled WGS sequence"/>
</dbReference>
<keyword evidence="4" id="KW-0808">Transferase</keyword>
<feature type="active site" description="Glycyl thioester intermediate" evidence="6">
    <location>
        <position position="517"/>
    </location>
</feature>
<dbReference type="GO" id="GO:0030514">
    <property type="term" value="P:negative regulation of BMP signaling pathway"/>
    <property type="evidence" value="ECO:0007669"/>
    <property type="project" value="TreeGrafter"/>
</dbReference>
<accession>A0A0L7LHI1</accession>
<evidence type="ECO:0000256" key="1">
    <source>
        <dbReference type="ARBA" id="ARBA00000885"/>
    </source>
</evidence>
<dbReference type="PANTHER" id="PTHR11254">
    <property type="entry name" value="HECT DOMAIN UBIQUITIN-PROTEIN LIGASE"/>
    <property type="match status" value="1"/>
</dbReference>
<comment type="pathway">
    <text evidence="2">Protein modification; protein ubiquitination.</text>
</comment>
<feature type="region of interest" description="Disordered" evidence="7">
    <location>
        <begin position="153"/>
        <end position="204"/>
    </location>
</feature>
<dbReference type="InterPro" id="IPR035983">
    <property type="entry name" value="Hect_E3_ubiquitin_ligase"/>
</dbReference>
<dbReference type="GO" id="GO:0016567">
    <property type="term" value="P:protein ubiquitination"/>
    <property type="evidence" value="ECO:0007669"/>
    <property type="project" value="UniProtKB-UniPathway"/>
</dbReference>
<evidence type="ECO:0000313" key="11">
    <source>
        <dbReference type="EMBL" id="KOB74824.1"/>
    </source>
</evidence>
<dbReference type="SMART" id="SM00119">
    <property type="entry name" value="HECTc"/>
    <property type="match status" value="1"/>
</dbReference>
<evidence type="ECO:0000256" key="3">
    <source>
        <dbReference type="ARBA" id="ARBA00012485"/>
    </source>
</evidence>
<dbReference type="SUPFAM" id="SSF49562">
    <property type="entry name" value="C2 domain (Calcium/lipid-binding domain, CaLB)"/>
    <property type="match status" value="1"/>
</dbReference>
<dbReference type="InterPro" id="IPR000008">
    <property type="entry name" value="C2_dom"/>
</dbReference>
<dbReference type="AlphaFoldDB" id="A0A0L7LHI1"/>
<feature type="domain" description="HECT" evidence="10">
    <location>
        <begin position="271"/>
        <end position="549"/>
    </location>
</feature>
<dbReference type="InterPro" id="IPR001202">
    <property type="entry name" value="WW_dom"/>
</dbReference>
<dbReference type="Gene3D" id="3.30.2160.10">
    <property type="entry name" value="Hect, E3 ligase catalytic domain"/>
    <property type="match status" value="1"/>
</dbReference>
<dbReference type="Gene3D" id="3.90.1750.10">
    <property type="entry name" value="Hect, E3 ligase catalytic domains"/>
    <property type="match status" value="1"/>
</dbReference>
<dbReference type="Gene3D" id="2.20.70.10">
    <property type="match status" value="1"/>
</dbReference>
<dbReference type="SUPFAM" id="SSF56204">
    <property type="entry name" value="Hect, E3 ligase catalytic domain"/>
    <property type="match status" value="1"/>
</dbReference>
<dbReference type="InterPro" id="IPR036020">
    <property type="entry name" value="WW_dom_sf"/>
</dbReference>
<comment type="catalytic activity">
    <reaction evidence="1">
        <text>S-ubiquitinyl-[E2 ubiquitin-conjugating enzyme]-L-cysteine + [acceptor protein]-L-lysine = [E2 ubiquitin-conjugating enzyme]-L-cysteine + N(6)-ubiquitinyl-[acceptor protein]-L-lysine.</text>
        <dbReference type="EC" id="2.3.2.26"/>
    </reaction>
</comment>
<comment type="caution">
    <text evidence="11">The sequence shown here is derived from an EMBL/GenBank/DDBJ whole genome shotgun (WGS) entry which is preliminary data.</text>
</comment>
<dbReference type="GO" id="GO:0043161">
    <property type="term" value="P:proteasome-mediated ubiquitin-dependent protein catabolic process"/>
    <property type="evidence" value="ECO:0007669"/>
    <property type="project" value="TreeGrafter"/>
</dbReference>
<keyword evidence="12" id="KW-1185">Reference proteome</keyword>
<sequence>MTTPIPNRKYGAQKIRLTSLPDPFAKISVDGSGQVYSTNAVKATLDPKWNTHYDLYLTKGDGVTISVWNQRKVHKRQGSGFLGCVRIQPSTVHKLKDTGYQCLELRDDGTGESITGRGQVIVSLLSRDGTRGEPASAAGEGSPLAVVGPAGEVRAPREPPMRHAPSGRPYFVDHTNRTTQFTDPRLARPTPQTPPETPSVPTAAPPTCAPVAPDPTDGDALPKYKRDLAAKARVLRAELQALQPQTGHCRIEYKRDLAAKARGLRAELQALQPQTGHCRIEVNPEHLSYFHFAGRILGVALFHGHQLDAAFTAPFYKQLLGRAITLRDIKDVDPELHRSLSWMLENSIAGVIDTTFSVECSSFGAVRSMELRPGGANETVTDSNKRDYVRLYVAHRFTRGAERQWLALQRGLADIIPAQLLRPLSPRDLQPLLAGRADLDPADWRRHTRLKHVTPDAPIVGWFWEIVEEFDAEMRARLLQFVTGSRRGSTGAAAPRLFTLHLVPDASPDSLPKAHTCFNRLDLPPYPNKEKFHDKLKQAVLETAGFAVE</sequence>
<dbReference type="EMBL" id="JTDY01001118">
    <property type="protein sequence ID" value="KOB74824.1"/>
    <property type="molecule type" value="Genomic_DNA"/>
</dbReference>
<dbReference type="PROSITE" id="PS50237">
    <property type="entry name" value="HECT"/>
    <property type="match status" value="1"/>
</dbReference>
<dbReference type="Pfam" id="PF00168">
    <property type="entry name" value="C2"/>
    <property type="match status" value="1"/>
</dbReference>
<feature type="domain" description="C2" evidence="8">
    <location>
        <begin position="1"/>
        <end position="105"/>
    </location>
</feature>
<dbReference type="InterPro" id="IPR035892">
    <property type="entry name" value="C2_domain_sf"/>
</dbReference>
<dbReference type="GO" id="GO:0005737">
    <property type="term" value="C:cytoplasm"/>
    <property type="evidence" value="ECO:0007669"/>
    <property type="project" value="TreeGrafter"/>
</dbReference>
<protein>
    <recommendedName>
        <fullName evidence="3">HECT-type E3 ubiquitin transferase</fullName>
        <ecNumber evidence="3">2.3.2.26</ecNumber>
    </recommendedName>
</protein>
<evidence type="ECO:0000259" key="8">
    <source>
        <dbReference type="PROSITE" id="PS50004"/>
    </source>
</evidence>
<dbReference type="CDD" id="cd00078">
    <property type="entry name" value="HECTc"/>
    <property type="match status" value="1"/>
</dbReference>
<dbReference type="UniPathway" id="UPA00143"/>
<evidence type="ECO:0000256" key="7">
    <source>
        <dbReference type="SAM" id="MobiDB-lite"/>
    </source>
</evidence>
<keyword evidence="5 6" id="KW-0833">Ubl conjugation pathway</keyword>
<dbReference type="Pfam" id="PF00632">
    <property type="entry name" value="HECT"/>
    <property type="match status" value="1"/>
</dbReference>
<gene>
    <name evidence="11" type="ORF">OBRU01_07808</name>
</gene>
<dbReference type="CDD" id="cd00201">
    <property type="entry name" value="WW"/>
    <property type="match status" value="1"/>
</dbReference>
<dbReference type="InterPro" id="IPR000569">
    <property type="entry name" value="HECT_dom"/>
</dbReference>
<dbReference type="FunFam" id="3.30.2160.10:FF:000001">
    <property type="entry name" value="E3 ubiquitin-protein ligase NEDD4-like"/>
    <property type="match status" value="1"/>
</dbReference>
<dbReference type="STRING" id="104452.A0A0L7LHI1"/>
<dbReference type="GO" id="GO:0061630">
    <property type="term" value="F:ubiquitin protein ligase activity"/>
    <property type="evidence" value="ECO:0007669"/>
    <property type="project" value="UniProtKB-EC"/>
</dbReference>
<dbReference type="FunFam" id="2.60.40.150:FF:000024">
    <property type="entry name" value="E3 ubiquitin-protein ligase"/>
    <property type="match status" value="1"/>
</dbReference>
<evidence type="ECO:0000313" key="12">
    <source>
        <dbReference type="Proteomes" id="UP000037510"/>
    </source>
</evidence>
<dbReference type="PROSITE" id="PS50004">
    <property type="entry name" value="C2"/>
    <property type="match status" value="1"/>
</dbReference>
<proteinExistence type="predicted"/>
<dbReference type="PROSITE" id="PS50020">
    <property type="entry name" value="WW_DOMAIN_2"/>
    <property type="match status" value="1"/>
</dbReference>
<dbReference type="Gene3D" id="2.60.40.150">
    <property type="entry name" value="C2 domain"/>
    <property type="match status" value="1"/>
</dbReference>
<evidence type="ECO:0000259" key="9">
    <source>
        <dbReference type="PROSITE" id="PS50020"/>
    </source>
</evidence>
<dbReference type="SUPFAM" id="SSF51045">
    <property type="entry name" value="WW domain"/>
    <property type="match status" value="1"/>
</dbReference>
<evidence type="ECO:0000259" key="10">
    <source>
        <dbReference type="PROSITE" id="PS50237"/>
    </source>
</evidence>
<feature type="domain" description="WW" evidence="9">
    <location>
        <begin position="165"/>
        <end position="186"/>
    </location>
</feature>
<evidence type="ECO:0000256" key="5">
    <source>
        <dbReference type="ARBA" id="ARBA00022786"/>
    </source>
</evidence>
<feature type="compositionally biased region" description="Pro residues" evidence="7">
    <location>
        <begin position="191"/>
        <end position="204"/>
    </location>
</feature>
<dbReference type="SMART" id="SM00239">
    <property type="entry name" value="C2"/>
    <property type="match status" value="1"/>
</dbReference>
<organism evidence="11 12">
    <name type="scientific">Operophtera brumata</name>
    <name type="common">Winter moth</name>
    <name type="synonym">Phalaena brumata</name>
    <dbReference type="NCBI Taxonomy" id="104452"/>
    <lineage>
        <taxon>Eukaryota</taxon>
        <taxon>Metazoa</taxon>
        <taxon>Ecdysozoa</taxon>
        <taxon>Arthropoda</taxon>
        <taxon>Hexapoda</taxon>
        <taxon>Insecta</taxon>
        <taxon>Pterygota</taxon>
        <taxon>Neoptera</taxon>
        <taxon>Endopterygota</taxon>
        <taxon>Lepidoptera</taxon>
        <taxon>Glossata</taxon>
        <taxon>Ditrysia</taxon>
        <taxon>Geometroidea</taxon>
        <taxon>Geometridae</taxon>
        <taxon>Larentiinae</taxon>
        <taxon>Operophtera</taxon>
    </lineage>
</organism>
<dbReference type="Gene3D" id="3.30.2410.10">
    <property type="entry name" value="Hect, E3 ligase catalytic domain"/>
    <property type="match status" value="1"/>
</dbReference>
<dbReference type="SMART" id="SM00456">
    <property type="entry name" value="WW"/>
    <property type="match status" value="1"/>
</dbReference>
<dbReference type="PANTHER" id="PTHR11254:SF395">
    <property type="entry name" value="E3 UBIQUITIN-PROTEIN LIGASE SMURF1"/>
    <property type="match status" value="1"/>
</dbReference>
<evidence type="ECO:0000256" key="6">
    <source>
        <dbReference type="PROSITE-ProRule" id="PRU00104"/>
    </source>
</evidence>
<name>A0A0L7LHI1_OPEBR</name>
<evidence type="ECO:0000256" key="4">
    <source>
        <dbReference type="ARBA" id="ARBA00022679"/>
    </source>
</evidence>